<sequence>MLNFERMRGLLIGFPAALVLLTTCLGISAHAVPRAEARKLPSGAQLLAGDVRHLSPQYRHCMATATALDARRRCVDAELKLHDDALNAAYVAARSKMSTDDQNVLRNLQRQWLDQRDSRCSQTSDAAVQLDAQQCRTHMTLLRARQLQGSGAAALVAEAKAAPAQAQAATYTADAPPDDQGRIILQPGQGMISPPLQVMFKVADCSGTDNVTTCQVQTMNVTRGARKVAVTGVQPRLTRAGVDAHGTAAVLLNVVDLNVDGAPDLQVWQDNNGVYNAPVYAFYLFDAKGNRYVRANALEAAIGGRDIDHIDNGRFVLRAQVSPCEREDKVIQLRGTESRTLLERRYNTCNGQRPTESELLK</sequence>
<dbReference type="NCBIfam" id="NF047539">
    <property type="entry name" value="XAC2610_fam"/>
    <property type="match status" value="1"/>
</dbReference>
<evidence type="ECO:0000259" key="1">
    <source>
        <dbReference type="Pfam" id="PF07007"/>
    </source>
</evidence>
<dbReference type="Pfam" id="PF07007">
    <property type="entry name" value="LprI"/>
    <property type="match status" value="1"/>
</dbReference>
<dbReference type="EMBL" id="JACIUV010000001">
    <property type="protein sequence ID" value="MBB1115661.1"/>
    <property type="molecule type" value="Genomic_DNA"/>
</dbReference>
<comment type="caution">
    <text evidence="2">The sequence shown here is derived from an EMBL/GenBank/DDBJ whole genome shotgun (WGS) entry which is preliminary data.</text>
</comment>
<dbReference type="Gene3D" id="1.20.1270.180">
    <property type="match status" value="1"/>
</dbReference>
<dbReference type="InterPro" id="IPR009739">
    <property type="entry name" value="LprI-like_N"/>
</dbReference>
<evidence type="ECO:0000313" key="3">
    <source>
        <dbReference type="Proteomes" id="UP000550609"/>
    </source>
</evidence>
<evidence type="ECO:0000313" key="2">
    <source>
        <dbReference type="EMBL" id="MBB1115661.1"/>
    </source>
</evidence>
<protein>
    <submittedName>
        <fullName evidence="2">DUF1311 domain-containing protein</fullName>
    </submittedName>
</protein>
<dbReference type="Proteomes" id="UP000550609">
    <property type="component" value="Unassembled WGS sequence"/>
</dbReference>
<organism evidence="2 3">
    <name type="scientific">Stenotrophomonas koreensis</name>
    <dbReference type="NCBI Taxonomy" id="266128"/>
    <lineage>
        <taxon>Bacteria</taxon>
        <taxon>Pseudomonadati</taxon>
        <taxon>Pseudomonadota</taxon>
        <taxon>Gammaproteobacteria</taxon>
        <taxon>Lysobacterales</taxon>
        <taxon>Lysobacteraceae</taxon>
        <taxon>Stenotrophomonas</taxon>
    </lineage>
</organism>
<reference evidence="2 3" key="1">
    <citation type="submission" date="2020-08" db="EMBL/GenBank/DDBJ databases">
        <title>Stenotrophomonas sp. W1S232.</title>
        <authorList>
            <person name="Deng Y."/>
        </authorList>
    </citation>
    <scope>NUCLEOTIDE SEQUENCE [LARGE SCALE GENOMIC DNA]</scope>
    <source>
        <strain evidence="2 3">W1S232</strain>
    </source>
</reference>
<feature type="domain" description="Lysozyme inhibitor LprI-like N-terminal" evidence="1">
    <location>
        <begin position="61"/>
        <end position="147"/>
    </location>
</feature>
<dbReference type="RefSeq" id="WP_182621104.1">
    <property type="nucleotide sequence ID" value="NZ_JACIUV010000001.1"/>
</dbReference>
<accession>A0A7W3UXN9</accession>
<dbReference type="InterPro" id="IPR058087">
    <property type="entry name" value="XAC2610_dom"/>
</dbReference>
<dbReference type="AlphaFoldDB" id="A0A7W3UXN9"/>
<gene>
    <name evidence="2" type="ORF">H4O09_01090</name>
</gene>
<name>A0A7W3UXN9_9GAMM</name>
<proteinExistence type="predicted"/>